<protein>
    <submittedName>
        <fullName evidence="1">Uncharacterized protein</fullName>
    </submittedName>
</protein>
<reference evidence="1" key="1">
    <citation type="submission" date="2022-01" db="EMBL/GenBank/DDBJ databases">
        <authorList>
            <person name="Jo J.-H."/>
            <person name="Im W.-T."/>
        </authorList>
    </citation>
    <scope>NUCLEOTIDE SEQUENCE</scope>
    <source>
        <strain evidence="1">NA20</strain>
    </source>
</reference>
<name>A0ABS9KXL9_9BACT</name>
<evidence type="ECO:0000313" key="1">
    <source>
        <dbReference type="EMBL" id="MCG2616974.1"/>
    </source>
</evidence>
<keyword evidence="2" id="KW-1185">Reference proteome</keyword>
<comment type="caution">
    <text evidence="1">The sequence shown here is derived from an EMBL/GenBank/DDBJ whole genome shotgun (WGS) entry which is preliminary data.</text>
</comment>
<gene>
    <name evidence="1" type="ORF">LZZ85_21940</name>
</gene>
<sequence length="279" mass="31949">MTHNTNKNLTRLHSLLLAFFGDETLHFHSIRLSNFFNAAFADAEFDDEETETYTPNIARLLHCQNNLQRLLDAAHLLHQHFPHQVTPYRPCVFKQLQHIYPLLNDWDDFPSHLHPHEWCNPETVLEEFFRFQPIDDWKNAISGLLESSLGEGSPYTTMSEKQIGFIVLLLHRLQDAVWLLYVTGRIPAAEEAGTNEAVEVSNEDSMTGGGTIQGFFFIVSNGKFARIDHDKIVCLAAIDDHVQLHTLTQIHKPAVSIQQMNALLPEERFIWIRKQTAAA</sequence>
<accession>A0ABS9KXL9</accession>
<proteinExistence type="predicted"/>
<evidence type="ECO:0000313" key="2">
    <source>
        <dbReference type="Proteomes" id="UP001165367"/>
    </source>
</evidence>
<organism evidence="1 2">
    <name type="scientific">Terrimonas ginsenosidimutans</name>
    <dbReference type="NCBI Taxonomy" id="2908004"/>
    <lineage>
        <taxon>Bacteria</taxon>
        <taxon>Pseudomonadati</taxon>
        <taxon>Bacteroidota</taxon>
        <taxon>Chitinophagia</taxon>
        <taxon>Chitinophagales</taxon>
        <taxon>Chitinophagaceae</taxon>
        <taxon>Terrimonas</taxon>
    </lineage>
</organism>
<dbReference type="Proteomes" id="UP001165367">
    <property type="component" value="Unassembled WGS sequence"/>
</dbReference>
<dbReference type="EMBL" id="JAKLTR010000016">
    <property type="protein sequence ID" value="MCG2616974.1"/>
    <property type="molecule type" value="Genomic_DNA"/>
</dbReference>
<dbReference type="RefSeq" id="WP_237875511.1">
    <property type="nucleotide sequence ID" value="NZ_JAKLTR010000016.1"/>
</dbReference>